<gene>
    <name evidence="2" type="ORF">M409DRAFT_60687</name>
</gene>
<organism evidence="2 3">
    <name type="scientific">Zasmidium cellare ATCC 36951</name>
    <dbReference type="NCBI Taxonomy" id="1080233"/>
    <lineage>
        <taxon>Eukaryota</taxon>
        <taxon>Fungi</taxon>
        <taxon>Dikarya</taxon>
        <taxon>Ascomycota</taxon>
        <taxon>Pezizomycotina</taxon>
        <taxon>Dothideomycetes</taxon>
        <taxon>Dothideomycetidae</taxon>
        <taxon>Mycosphaerellales</taxon>
        <taxon>Mycosphaerellaceae</taxon>
        <taxon>Zasmidium</taxon>
    </lineage>
</organism>
<dbReference type="GeneID" id="54567821"/>
<keyword evidence="3" id="KW-1185">Reference proteome</keyword>
<feature type="region of interest" description="Disordered" evidence="1">
    <location>
        <begin position="68"/>
        <end position="112"/>
    </location>
</feature>
<evidence type="ECO:0008006" key="4">
    <source>
        <dbReference type="Google" id="ProtNLM"/>
    </source>
</evidence>
<proteinExistence type="predicted"/>
<dbReference type="EMBL" id="ML993635">
    <property type="protein sequence ID" value="KAF2159618.1"/>
    <property type="molecule type" value="Genomic_DNA"/>
</dbReference>
<feature type="compositionally biased region" description="Acidic residues" evidence="1">
    <location>
        <begin position="81"/>
        <end position="112"/>
    </location>
</feature>
<evidence type="ECO:0000256" key="1">
    <source>
        <dbReference type="SAM" id="MobiDB-lite"/>
    </source>
</evidence>
<dbReference type="AlphaFoldDB" id="A0A6A6C037"/>
<sequence length="307" mass="34995">MTFHCGVIIFEIRRALVEPHEGFLAYFDSLFEDCKEARWINDSSNAVDCLLQYFNTSDYALSNIRWPEQSHEGESAGAESTEQEDDEEQHAQEDHEEESEAEEGDPEEYDVQEWGTDEEIDHVERQEENKGTEHSNGELSTLSIEDALKLHVEIFNLGSDYDCVDLRDKAASKFKELLAKADWSIDQILPAAREIWASNFVDTSELRSIVCQWLTPLAGDLVTNDMFTSEVYQGTRTDLLMDLVLEMYYQMASRKSTSGFESDGVEQENFIPERHFDQLVEKLNLAEGFGTSRGRIKAASKSSFHAS</sequence>
<name>A0A6A6C037_ZASCE</name>
<protein>
    <recommendedName>
        <fullName evidence="4">BTB domain-containing protein</fullName>
    </recommendedName>
</protein>
<evidence type="ECO:0000313" key="2">
    <source>
        <dbReference type="EMBL" id="KAF2159618.1"/>
    </source>
</evidence>
<accession>A0A6A6C037</accession>
<dbReference type="RefSeq" id="XP_033660507.1">
    <property type="nucleotide sequence ID" value="XM_033814549.1"/>
</dbReference>
<reference evidence="2" key="1">
    <citation type="journal article" date="2020" name="Stud. Mycol.">
        <title>101 Dothideomycetes genomes: a test case for predicting lifestyles and emergence of pathogens.</title>
        <authorList>
            <person name="Haridas S."/>
            <person name="Albert R."/>
            <person name="Binder M."/>
            <person name="Bloem J."/>
            <person name="Labutti K."/>
            <person name="Salamov A."/>
            <person name="Andreopoulos B."/>
            <person name="Baker S."/>
            <person name="Barry K."/>
            <person name="Bills G."/>
            <person name="Bluhm B."/>
            <person name="Cannon C."/>
            <person name="Castanera R."/>
            <person name="Culley D."/>
            <person name="Daum C."/>
            <person name="Ezra D."/>
            <person name="Gonzalez J."/>
            <person name="Henrissat B."/>
            <person name="Kuo A."/>
            <person name="Liang C."/>
            <person name="Lipzen A."/>
            <person name="Lutzoni F."/>
            <person name="Magnuson J."/>
            <person name="Mondo S."/>
            <person name="Nolan M."/>
            <person name="Ohm R."/>
            <person name="Pangilinan J."/>
            <person name="Park H.-J."/>
            <person name="Ramirez L."/>
            <person name="Alfaro M."/>
            <person name="Sun H."/>
            <person name="Tritt A."/>
            <person name="Yoshinaga Y."/>
            <person name="Zwiers L.-H."/>
            <person name="Turgeon B."/>
            <person name="Goodwin S."/>
            <person name="Spatafora J."/>
            <person name="Crous P."/>
            <person name="Grigoriev I."/>
        </authorList>
    </citation>
    <scope>NUCLEOTIDE SEQUENCE</scope>
    <source>
        <strain evidence="2">ATCC 36951</strain>
    </source>
</reference>
<evidence type="ECO:0000313" key="3">
    <source>
        <dbReference type="Proteomes" id="UP000799537"/>
    </source>
</evidence>
<dbReference type="Proteomes" id="UP000799537">
    <property type="component" value="Unassembled WGS sequence"/>
</dbReference>